<reference evidence="2 3" key="1">
    <citation type="submission" date="2021-05" db="EMBL/GenBank/DDBJ databases">
        <title>Kineosporia and Streptomyces sp. nov. two new marine actinobacteria isolated from Coral.</title>
        <authorList>
            <person name="Buangrab K."/>
            <person name="Sutthacheep M."/>
            <person name="Yeemin T."/>
            <person name="Harunari E."/>
            <person name="Igarashi Y."/>
            <person name="Kanchanasin P."/>
            <person name="Tanasupawat S."/>
            <person name="Phongsopitanun W."/>
        </authorList>
    </citation>
    <scope>NUCLEOTIDE SEQUENCE [LARGE SCALE GENOMIC DNA]</scope>
    <source>
        <strain evidence="2 3">J2-2</strain>
    </source>
</reference>
<organism evidence="2 3">
    <name type="scientific">Kineosporia corallincola</name>
    <dbReference type="NCBI Taxonomy" id="2835133"/>
    <lineage>
        <taxon>Bacteria</taxon>
        <taxon>Bacillati</taxon>
        <taxon>Actinomycetota</taxon>
        <taxon>Actinomycetes</taxon>
        <taxon>Kineosporiales</taxon>
        <taxon>Kineosporiaceae</taxon>
        <taxon>Kineosporia</taxon>
    </lineage>
</organism>
<dbReference type="Proteomes" id="UP001197247">
    <property type="component" value="Unassembled WGS sequence"/>
</dbReference>
<protein>
    <submittedName>
        <fullName evidence="2">Nuclear transport factor 2 family protein</fullName>
    </submittedName>
</protein>
<evidence type="ECO:0000313" key="3">
    <source>
        <dbReference type="Proteomes" id="UP001197247"/>
    </source>
</evidence>
<dbReference type="EMBL" id="JAHBAY010000007">
    <property type="protein sequence ID" value="MBT0770878.1"/>
    <property type="molecule type" value="Genomic_DNA"/>
</dbReference>
<dbReference type="Gene3D" id="3.10.450.50">
    <property type="match status" value="1"/>
</dbReference>
<comment type="caution">
    <text evidence="2">The sequence shown here is derived from an EMBL/GenBank/DDBJ whole genome shotgun (WGS) entry which is preliminary data.</text>
</comment>
<dbReference type="Pfam" id="PF12680">
    <property type="entry name" value="SnoaL_2"/>
    <property type="match status" value="1"/>
</dbReference>
<accession>A0ABS5TLF7</accession>
<dbReference type="RefSeq" id="WP_214157169.1">
    <property type="nucleotide sequence ID" value="NZ_JAHBAY010000007.1"/>
</dbReference>
<dbReference type="InterPro" id="IPR032710">
    <property type="entry name" value="NTF2-like_dom_sf"/>
</dbReference>
<keyword evidence="3" id="KW-1185">Reference proteome</keyword>
<evidence type="ECO:0000313" key="2">
    <source>
        <dbReference type="EMBL" id="MBT0770878.1"/>
    </source>
</evidence>
<feature type="domain" description="SnoaL-like" evidence="1">
    <location>
        <begin position="24"/>
        <end position="118"/>
    </location>
</feature>
<dbReference type="SUPFAM" id="SSF54427">
    <property type="entry name" value="NTF2-like"/>
    <property type="match status" value="1"/>
</dbReference>
<sequence>MTANSTARDDLAQAYAAGPAETGQVFARLLADRVEVRHEPPEPADGFHPGPLVARALAQRQALFAGLMPDYAETARLTQQNDLITVELTIGGTLADGTHIEVPGVDVLTVAGGRITRMVSRFDAESMRPLLAALGL</sequence>
<name>A0ABS5TLF7_9ACTN</name>
<proteinExistence type="predicted"/>
<dbReference type="InterPro" id="IPR037401">
    <property type="entry name" value="SnoaL-like"/>
</dbReference>
<gene>
    <name evidence="2" type="ORF">KIH74_18205</name>
</gene>
<evidence type="ECO:0000259" key="1">
    <source>
        <dbReference type="Pfam" id="PF12680"/>
    </source>
</evidence>